<evidence type="ECO:0000256" key="4">
    <source>
        <dbReference type="ARBA" id="ARBA00012483"/>
    </source>
</evidence>
<evidence type="ECO:0000256" key="12">
    <source>
        <dbReference type="ARBA" id="ARBA00022989"/>
    </source>
</evidence>
<evidence type="ECO:0000256" key="7">
    <source>
        <dbReference type="ARBA" id="ARBA00022723"/>
    </source>
</evidence>
<dbReference type="SMART" id="SM00184">
    <property type="entry name" value="RING"/>
    <property type="match status" value="1"/>
</dbReference>
<evidence type="ECO:0000256" key="6">
    <source>
        <dbReference type="ARBA" id="ARBA00022692"/>
    </source>
</evidence>
<sequence length="463" mass="51070">MFLVDVPCGCDNTGMGLVNLVFCTIGKCFDVACFLLDLNFFIVHSLIRLLVASVSFFHHLPMLLTNSVMECWNLTLVCLFTMSEGVSVLTHNVAGGGQQLIGGVVESCKMVGYLASHVLLRTRDFLHRGLLSGHSVLKNVWEGCGIALSLVLYLANTIVNLLLIGTQNLYTVLVNLWETALCPLQNILELTLAVFSFLYSSLVGASLFLWTPCLSAVEFLASLCHIFVSIFLLNFYGLLFTVAVVASATIYMNPGLSRRQANRLAHYMNTVPSLRHLQGVLRRWYVLERNLRQRLVWGGSRIRFGTPAVRTDGDGDAGQPEIILEQRAPGGNTADGDILPAQDLAHQPQAPPPPPQPAAHSSERLLPSSSTCRPLQTAATKEGGSSKPPSPPLDSSLLTLLQEQEERKKCVICQDSFKTVVLLPCRHLCLCRNCTDILQSQPVYQRNCPLCRHMIFQTMDVYL</sequence>
<evidence type="ECO:0000256" key="3">
    <source>
        <dbReference type="ARBA" id="ARBA00004906"/>
    </source>
</evidence>
<proteinExistence type="predicted"/>
<evidence type="ECO:0000259" key="21">
    <source>
        <dbReference type="PROSITE" id="PS50089"/>
    </source>
</evidence>
<evidence type="ECO:0000256" key="16">
    <source>
        <dbReference type="ARBA" id="ARBA00067352"/>
    </source>
</evidence>
<evidence type="ECO:0000256" key="19">
    <source>
        <dbReference type="SAM" id="MobiDB-lite"/>
    </source>
</evidence>
<dbReference type="Gene3D" id="3.30.40.10">
    <property type="entry name" value="Zinc/RING finger domain, C3HC4 (zinc finger)"/>
    <property type="match status" value="1"/>
</dbReference>
<dbReference type="Pfam" id="PF13920">
    <property type="entry name" value="zf-C3HC4_3"/>
    <property type="match status" value="1"/>
</dbReference>
<dbReference type="PROSITE" id="PS50089">
    <property type="entry name" value="ZF_RING_2"/>
    <property type="match status" value="1"/>
</dbReference>
<evidence type="ECO:0000256" key="20">
    <source>
        <dbReference type="SAM" id="Phobius"/>
    </source>
</evidence>
<dbReference type="InterPro" id="IPR013083">
    <property type="entry name" value="Znf_RING/FYVE/PHD"/>
</dbReference>
<keyword evidence="22" id="KW-1185">Reference proteome</keyword>
<dbReference type="AlphaFoldDB" id="A0A6P8GLG4"/>
<organism evidence="22 24">
    <name type="scientific">Clupea harengus</name>
    <name type="common">Atlantic herring</name>
    <dbReference type="NCBI Taxonomy" id="7950"/>
    <lineage>
        <taxon>Eukaryota</taxon>
        <taxon>Metazoa</taxon>
        <taxon>Chordata</taxon>
        <taxon>Craniata</taxon>
        <taxon>Vertebrata</taxon>
        <taxon>Euteleostomi</taxon>
        <taxon>Actinopterygii</taxon>
        <taxon>Neopterygii</taxon>
        <taxon>Teleostei</taxon>
        <taxon>Clupei</taxon>
        <taxon>Clupeiformes</taxon>
        <taxon>Clupeoidei</taxon>
        <taxon>Clupeidae</taxon>
        <taxon>Clupea</taxon>
    </lineage>
</organism>
<dbReference type="PANTHER" id="PTHR22696">
    <property type="entry name" value="E3 UBIQUITIN-PROTEIN LIGASE RNF26"/>
    <property type="match status" value="1"/>
</dbReference>
<evidence type="ECO:0000256" key="18">
    <source>
        <dbReference type="PROSITE-ProRule" id="PRU00175"/>
    </source>
</evidence>
<dbReference type="GO" id="GO:0006511">
    <property type="term" value="P:ubiquitin-dependent protein catabolic process"/>
    <property type="evidence" value="ECO:0007669"/>
    <property type="project" value="TreeGrafter"/>
</dbReference>
<evidence type="ECO:0000256" key="10">
    <source>
        <dbReference type="ARBA" id="ARBA00022824"/>
    </source>
</evidence>
<feature type="transmembrane region" description="Helical" evidence="20">
    <location>
        <begin position="223"/>
        <end position="252"/>
    </location>
</feature>
<feature type="compositionally biased region" description="Polar residues" evidence="19">
    <location>
        <begin position="367"/>
        <end position="379"/>
    </location>
</feature>
<dbReference type="CTD" id="79102"/>
<keyword evidence="13 20" id="KW-0472">Membrane</keyword>
<evidence type="ECO:0000256" key="9">
    <source>
        <dbReference type="ARBA" id="ARBA00022786"/>
    </source>
</evidence>
<dbReference type="GO" id="GO:0008270">
    <property type="term" value="F:zinc ion binding"/>
    <property type="evidence" value="ECO:0007669"/>
    <property type="project" value="UniProtKB-KW"/>
</dbReference>
<dbReference type="RefSeq" id="XP_031439763.1">
    <property type="nucleotide sequence ID" value="XM_031583903.1"/>
</dbReference>
<evidence type="ECO:0000256" key="5">
    <source>
        <dbReference type="ARBA" id="ARBA00022679"/>
    </source>
</evidence>
<dbReference type="RefSeq" id="XP_031439762.1">
    <property type="nucleotide sequence ID" value="XM_031583902.2"/>
</dbReference>
<evidence type="ECO:0000256" key="1">
    <source>
        <dbReference type="ARBA" id="ARBA00000900"/>
    </source>
</evidence>
<evidence type="ECO:0000256" key="2">
    <source>
        <dbReference type="ARBA" id="ARBA00004477"/>
    </source>
</evidence>
<evidence type="ECO:0000256" key="13">
    <source>
        <dbReference type="ARBA" id="ARBA00023136"/>
    </source>
</evidence>
<dbReference type="Proteomes" id="UP000515152">
    <property type="component" value="Chromosome 17"/>
</dbReference>
<keyword evidence="8 18" id="KW-0863">Zinc-finger</keyword>
<evidence type="ECO:0000256" key="17">
    <source>
        <dbReference type="ARBA" id="ARBA00075536"/>
    </source>
</evidence>
<dbReference type="FunFam" id="3.30.40.10:FF:000387">
    <property type="entry name" value="RING finger protein 26"/>
    <property type="match status" value="1"/>
</dbReference>
<keyword evidence="10" id="KW-0256">Endoplasmic reticulum</keyword>
<feature type="transmembrane region" description="Helical" evidence="20">
    <location>
        <begin position="190"/>
        <end position="211"/>
    </location>
</feature>
<comment type="pathway">
    <text evidence="3">Protein modification; protein ubiquitination.</text>
</comment>
<comment type="function">
    <text evidence="14">E3 ubiquitin-protein ligase that plays a key role in endosome organization by retaining vesicles in the perinuclear cloud. Acts as a platform for perinuclear positioning of the endosomal system by mediating ubiquitination of SQSTM1 through interaction with the ubiquitin conjugating enzyme UBE2J1. Ubiquitinated SQSTM1 attracts specific vesicle-associated adapters, forming a molecular bridge that restrains cognate vesicles in the perinuclear region and organizes the endosomal pathway for efficient cargo transport. Also acts as a regulator of type I interferon production in response to viral infection by mediating the formation of 'Lys-11'-linked polyubiquitin chains on TMEM173/STING, leading to stabilize TMEM173/STING. Also required to limit type I interferon response by promoting autophagic degradation of IRF3.</text>
</comment>
<dbReference type="KEGG" id="char:105893750"/>
<evidence type="ECO:0000256" key="11">
    <source>
        <dbReference type="ARBA" id="ARBA00022833"/>
    </source>
</evidence>
<dbReference type="GO" id="GO:0005789">
    <property type="term" value="C:endoplasmic reticulum membrane"/>
    <property type="evidence" value="ECO:0007669"/>
    <property type="project" value="UniProtKB-SubCell"/>
</dbReference>
<evidence type="ECO:0000313" key="24">
    <source>
        <dbReference type="RefSeq" id="XP_031439763.1"/>
    </source>
</evidence>
<evidence type="ECO:0000256" key="8">
    <source>
        <dbReference type="ARBA" id="ARBA00022771"/>
    </source>
</evidence>
<reference evidence="23 24" key="1">
    <citation type="submission" date="2025-04" db="UniProtKB">
        <authorList>
            <consortium name="RefSeq"/>
        </authorList>
    </citation>
    <scope>IDENTIFICATION</scope>
</reference>
<protein>
    <recommendedName>
        <fullName evidence="16">E3 ubiquitin-protein ligase RNF26</fullName>
        <ecNumber evidence="4">2.3.2.27</ecNumber>
    </recommendedName>
    <alternativeName>
        <fullName evidence="17">RING finger protein 26</fullName>
    </alternativeName>
</protein>
<accession>A0A6P8GLG4</accession>
<dbReference type="PANTHER" id="PTHR22696:SF1">
    <property type="entry name" value="E3 UBIQUITIN-PROTEIN LIGASE RNF26"/>
    <property type="match status" value="1"/>
</dbReference>
<comment type="subunit">
    <text evidence="15">Interacts with INCA1. Interacts with TMEM43, ENDOD1, TMEM33 and TMED1 to form a complex capable of modulating innate immune signaling through the cGAS-STING pathway. Interacts with UBE2J1; this interaction is important for SQSTM1 ubiquitination.</text>
</comment>
<name>A0A6P8GLG4_CLUHA</name>
<feature type="compositionally biased region" description="Low complexity" evidence="19">
    <location>
        <begin position="339"/>
        <end position="348"/>
    </location>
</feature>
<feature type="domain" description="RING-type" evidence="21">
    <location>
        <begin position="410"/>
        <end position="452"/>
    </location>
</feature>
<keyword evidence="6 20" id="KW-0812">Transmembrane</keyword>
<keyword evidence="5" id="KW-0808">Transferase</keyword>
<feature type="region of interest" description="Disordered" evidence="19">
    <location>
        <begin position="327"/>
        <end position="395"/>
    </location>
</feature>
<evidence type="ECO:0000256" key="15">
    <source>
        <dbReference type="ARBA" id="ARBA00063040"/>
    </source>
</evidence>
<dbReference type="SUPFAM" id="SSF57850">
    <property type="entry name" value="RING/U-box"/>
    <property type="match status" value="1"/>
</dbReference>
<keyword evidence="7" id="KW-0479">Metal-binding</keyword>
<dbReference type="InterPro" id="IPR040089">
    <property type="entry name" value="RNF26_mRING-HC-C3HC5"/>
</dbReference>
<dbReference type="GO" id="GO:0016567">
    <property type="term" value="P:protein ubiquitination"/>
    <property type="evidence" value="ECO:0007669"/>
    <property type="project" value="TreeGrafter"/>
</dbReference>
<gene>
    <name evidence="23 24" type="primary">rnf26</name>
</gene>
<dbReference type="InterPro" id="IPR001841">
    <property type="entry name" value="Znf_RING"/>
</dbReference>
<evidence type="ECO:0000256" key="14">
    <source>
        <dbReference type="ARBA" id="ARBA00057605"/>
    </source>
</evidence>
<dbReference type="GeneTree" id="ENSGT00390000016584"/>
<evidence type="ECO:0000313" key="22">
    <source>
        <dbReference type="Proteomes" id="UP000515152"/>
    </source>
</evidence>
<comment type="subcellular location">
    <subcellularLocation>
        <location evidence="2">Endoplasmic reticulum membrane</location>
        <topology evidence="2">Multi-pass membrane protein</topology>
    </subcellularLocation>
</comment>
<dbReference type="CDD" id="cd16788">
    <property type="entry name" value="mRING-HC-C3HC5_RNF26"/>
    <property type="match status" value="1"/>
</dbReference>
<feature type="transmembrane region" description="Helical" evidence="20">
    <location>
        <begin position="140"/>
        <end position="170"/>
    </location>
</feature>
<dbReference type="EC" id="2.3.2.27" evidence="4"/>
<comment type="catalytic activity">
    <reaction evidence="1">
        <text>S-ubiquitinyl-[E2 ubiquitin-conjugating enzyme]-L-cysteine + [acceptor protein]-L-lysine = [E2 ubiquitin-conjugating enzyme]-L-cysteine + N(6)-ubiquitinyl-[acceptor protein]-L-lysine.</text>
        <dbReference type="EC" id="2.3.2.27"/>
    </reaction>
</comment>
<evidence type="ECO:0000313" key="23">
    <source>
        <dbReference type="RefSeq" id="XP_031439762.1"/>
    </source>
</evidence>
<keyword evidence="9" id="KW-0833">Ubl conjugation pathway</keyword>
<dbReference type="GO" id="GO:0061630">
    <property type="term" value="F:ubiquitin protein ligase activity"/>
    <property type="evidence" value="ECO:0007669"/>
    <property type="project" value="UniProtKB-EC"/>
</dbReference>
<keyword evidence="11" id="KW-0862">Zinc</keyword>
<dbReference type="GeneID" id="105893750"/>
<dbReference type="OrthoDB" id="1711136at2759"/>
<keyword evidence="12 20" id="KW-1133">Transmembrane helix</keyword>